<evidence type="ECO:0000256" key="1">
    <source>
        <dbReference type="ARBA" id="ARBA00006787"/>
    </source>
</evidence>
<evidence type="ECO:0000313" key="8">
    <source>
        <dbReference type="Proteomes" id="UP000185696"/>
    </source>
</evidence>
<keyword evidence="3 6" id="KW-0560">Oxidoreductase</keyword>
<dbReference type="AlphaFoldDB" id="A0A7Z0WEB1"/>
<comment type="cofactor">
    <cofactor evidence="5 6">
        <name>Fe(2+)</name>
        <dbReference type="ChEBI" id="CHEBI:29033"/>
    </cofactor>
    <text evidence="5 6">Binds 1 Fe(2+) ion per subunit.</text>
</comment>
<feature type="binding site" evidence="5">
    <location>
        <position position="30"/>
    </location>
    <ligand>
        <name>Fe cation</name>
        <dbReference type="ChEBI" id="CHEBI:24875"/>
        <note>catalytic</note>
    </ligand>
</feature>
<dbReference type="EC" id="1.13.11.-" evidence="6"/>
<dbReference type="Proteomes" id="UP000185696">
    <property type="component" value="Unassembled WGS sequence"/>
</dbReference>
<comment type="similarity">
    <text evidence="1 6">Belongs to the carotenoid oxygenase family.</text>
</comment>
<dbReference type="InterPro" id="IPR004294">
    <property type="entry name" value="Carotenoid_Oase"/>
</dbReference>
<dbReference type="GO" id="GO:0046872">
    <property type="term" value="F:metal ion binding"/>
    <property type="evidence" value="ECO:0007669"/>
    <property type="project" value="UniProtKB-KW"/>
</dbReference>
<evidence type="ECO:0000256" key="4">
    <source>
        <dbReference type="ARBA" id="ARBA00023004"/>
    </source>
</evidence>
<gene>
    <name evidence="7" type="ORF">BLA60_39565</name>
</gene>
<proteinExistence type="inferred from homology"/>
<accession>A0A7Z0WEB1</accession>
<evidence type="ECO:0000256" key="2">
    <source>
        <dbReference type="ARBA" id="ARBA00022723"/>
    </source>
</evidence>
<evidence type="ECO:0000256" key="5">
    <source>
        <dbReference type="PIRSR" id="PIRSR604294-1"/>
    </source>
</evidence>
<reference evidence="7 8" key="1">
    <citation type="submission" date="2016-12" db="EMBL/GenBank/DDBJ databases">
        <title>The draft genome sequence of Actinophytocola xinjiangensis.</title>
        <authorList>
            <person name="Wang W."/>
            <person name="Yuan L."/>
        </authorList>
    </citation>
    <scope>NUCLEOTIDE SEQUENCE [LARGE SCALE GENOMIC DNA]</scope>
    <source>
        <strain evidence="7 8">CGMCC 4.4663</strain>
    </source>
</reference>
<dbReference type="Pfam" id="PF03055">
    <property type="entry name" value="RPE65"/>
    <property type="match status" value="1"/>
</dbReference>
<name>A0A7Z0WEB1_9PSEU</name>
<protein>
    <recommendedName>
        <fullName evidence="6">Dioxygenase</fullName>
        <ecNumber evidence="6">1.13.11.-</ecNumber>
    </recommendedName>
</protein>
<dbReference type="GO" id="GO:0010436">
    <property type="term" value="F:carotenoid dioxygenase activity"/>
    <property type="evidence" value="ECO:0007669"/>
    <property type="project" value="TreeGrafter"/>
</dbReference>
<keyword evidence="2 5" id="KW-0479">Metal-binding</keyword>
<dbReference type="PANTHER" id="PTHR10543:SF89">
    <property type="entry name" value="CAROTENOID 9,10(9',10')-CLEAVAGE DIOXYGENASE 1"/>
    <property type="match status" value="1"/>
</dbReference>
<dbReference type="GO" id="GO:0016121">
    <property type="term" value="P:carotene catabolic process"/>
    <property type="evidence" value="ECO:0007669"/>
    <property type="project" value="TreeGrafter"/>
</dbReference>
<keyword evidence="6" id="KW-0223">Dioxygenase</keyword>
<comment type="caution">
    <text evidence="7">The sequence shown here is derived from an EMBL/GenBank/DDBJ whole genome shotgun (WGS) entry which is preliminary data.</text>
</comment>
<evidence type="ECO:0000256" key="6">
    <source>
        <dbReference type="RuleBase" id="RU364048"/>
    </source>
</evidence>
<feature type="binding site" evidence="5">
    <location>
        <position position="218"/>
    </location>
    <ligand>
        <name>Fe cation</name>
        <dbReference type="ChEBI" id="CHEBI:24875"/>
        <note>catalytic</note>
    </ligand>
</feature>
<organism evidence="7 8">
    <name type="scientific">Actinophytocola xinjiangensis</name>
    <dbReference type="NCBI Taxonomy" id="485602"/>
    <lineage>
        <taxon>Bacteria</taxon>
        <taxon>Bacillati</taxon>
        <taxon>Actinomycetota</taxon>
        <taxon>Actinomycetes</taxon>
        <taxon>Pseudonocardiales</taxon>
        <taxon>Pseudonocardiaceae</taxon>
    </lineage>
</organism>
<dbReference type="PANTHER" id="PTHR10543">
    <property type="entry name" value="BETA-CAROTENE DIOXYGENASE"/>
    <property type="match status" value="1"/>
</dbReference>
<keyword evidence="8" id="KW-1185">Reference proteome</keyword>
<evidence type="ECO:0000313" key="7">
    <source>
        <dbReference type="EMBL" id="OLF04721.1"/>
    </source>
</evidence>
<evidence type="ECO:0000256" key="3">
    <source>
        <dbReference type="ARBA" id="ARBA00023002"/>
    </source>
</evidence>
<keyword evidence="4 5" id="KW-0408">Iron</keyword>
<dbReference type="EMBL" id="MSIF01000039">
    <property type="protein sequence ID" value="OLF04721.1"/>
    <property type="molecule type" value="Genomic_DNA"/>
</dbReference>
<sequence>MVAVLPKIGVLPRAGGPVRWFEAPRIMYSHTLNAYDHGTSIIVDLTTFPAPFHPGGRGSGGPGATGSPSLDRWTIDLTQARLHTSRLDDRPQEYPRLNESFVTRRHRYGYSAAAADMFLAYESINGVPPDRTFTNALIKHDLRRGTSETHHFPREAAASEPVFVPTAHPTTEDDGYAITYVHNPHRGASDLVILSTQDFTTEPLARIHLPNPVPLGFHGNWIPDA</sequence>